<dbReference type="EMBL" id="JAPDOD010000023">
    <property type="protein sequence ID" value="MDA0163257.1"/>
    <property type="molecule type" value="Genomic_DNA"/>
</dbReference>
<dbReference type="GO" id="GO:0010043">
    <property type="term" value="P:response to zinc ion"/>
    <property type="evidence" value="ECO:0007669"/>
    <property type="project" value="TreeGrafter"/>
</dbReference>
<organism evidence="8 9">
    <name type="scientific">Solirubrobacter ginsenosidimutans</name>
    <dbReference type="NCBI Taxonomy" id="490573"/>
    <lineage>
        <taxon>Bacteria</taxon>
        <taxon>Bacillati</taxon>
        <taxon>Actinomycetota</taxon>
        <taxon>Thermoleophilia</taxon>
        <taxon>Solirubrobacterales</taxon>
        <taxon>Solirubrobacteraceae</taxon>
        <taxon>Solirubrobacter</taxon>
    </lineage>
</organism>
<evidence type="ECO:0000256" key="7">
    <source>
        <dbReference type="SAM" id="Phobius"/>
    </source>
</evidence>
<keyword evidence="5 7" id="KW-0472">Membrane</keyword>
<dbReference type="InterPro" id="IPR037294">
    <property type="entry name" value="ABC_BtuC-like"/>
</dbReference>
<name>A0A9X3MVM8_9ACTN</name>
<dbReference type="GO" id="GO:0043190">
    <property type="term" value="C:ATP-binding cassette (ABC) transporter complex"/>
    <property type="evidence" value="ECO:0007669"/>
    <property type="project" value="InterPro"/>
</dbReference>
<comment type="caution">
    <text evidence="8">The sequence shown here is derived from an EMBL/GenBank/DDBJ whole genome shotgun (WGS) entry which is preliminary data.</text>
</comment>
<feature type="transmembrane region" description="Helical" evidence="7">
    <location>
        <begin position="94"/>
        <end position="115"/>
    </location>
</feature>
<dbReference type="GO" id="GO:0055085">
    <property type="term" value="P:transmembrane transport"/>
    <property type="evidence" value="ECO:0007669"/>
    <property type="project" value="InterPro"/>
</dbReference>
<feature type="transmembrane region" description="Helical" evidence="7">
    <location>
        <begin position="135"/>
        <end position="157"/>
    </location>
</feature>
<feature type="transmembrane region" description="Helical" evidence="7">
    <location>
        <begin position="198"/>
        <end position="215"/>
    </location>
</feature>
<keyword evidence="3 6" id="KW-0812">Transmembrane</keyword>
<comment type="similarity">
    <text evidence="2 6">Belongs to the ABC-3 integral membrane protein family.</text>
</comment>
<evidence type="ECO:0000256" key="5">
    <source>
        <dbReference type="ARBA" id="ARBA00023136"/>
    </source>
</evidence>
<feature type="transmembrane region" description="Helical" evidence="7">
    <location>
        <begin position="222"/>
        <end position="241"/>
    </location>
</feature>
<feature type="transmembrane region" description="Helical" evidence="7">
    <location>
        <begin position="52"/>
        <end position="82"/>
    </location>
</feature>
<accession>A0A9X3MVM8</accession>
<evidence type="ECO:0000313" key="9">
    <source>
        <dbReference type="Proteomes" id="UP001149140"/>
    </source>
</evidence>
<dbReference type="SUPFAM" id="SSF81345">
    <property type="entry name" value="ABC transporter involved in vitamin B12 uptake, BtuC"/>
    <property type="match status" value="1"/>
</dbReference>
<sequence length="283" mass="27851">MLDALLDPWREPILREALIEMVLVGVACGALGVWIVLYGLSYSAESLAHAMFPGLAVAALVGVPLVLGGAAGLALAGVLIVLAGRVRGIGADNAVAVVITTLFGVGALLALSPASPPGLQGLLFGDVLASSTSDLALAGALAAAVLAGMWLVHWRLLAVGFDRLGARGLGVDPLGVELALFILLAGAVLVGVQGLGNLLVVAALIGPAAAARTVARRVAPMIVTACAIGVGAGIGGLYLSYYAGVSAGAAIAGLLVVASVVAAGLGRARRRGPDGGFHAQDGV</sequence>
<evidence type="ECO:0000256" key="1">
    <source>
        <dbReference type="ARBA" id="ARBA00004141"/>
    </source>
</evidence>
<feature type="transmembrane region" description="Helical" evidence="7">
    <location>
        <begin position="247"/>
        <end position="265"/>
    </location>
</feature>
<dbReference type="Proteomes" id="UP001149140">
    <property type="component" value="Unassembled WGS sequence"/>
</dbReference>
<keyword evidence="6" id="KW-0813">Transport</keyword>
<evidence type="ECO:0000256" key="3">
    <source>
        <dbReference type="ARBA" id="ARBA00022692"/>
    </source>
</evidence>
<dbReference type="InterPro" id="IPR001626">
    <property type="entry name" value="ABC_TroCD"/>
</dbReference>
<feature type="transmembrane region" description="Helical" evidence="7">
    <location>
        <begin position="169"/>
        <end position="192"/>
    </location>
</feature>
<protein>
    <submittedName>
        <fullName evidence="8">Metal ABC transporter permease</fullName>
    </submittedName>
</protein>
<proteinExistence type="inferred from homology"/>
<comment type="subcellular location">
    <subcellularLocation>
        <location evidence="6">Cell membrane</location>
        <topology evidence="6">Multi-pass membrane protein</topology>
    </subcellularLocation>
    <subcellularLocation>
        <location evidence="1">Membrane</location>
        <topology evidence="1">Multi-pass membrane protein</topology>
    </subcellularLocation>
</comment>
<dbReference type="Gene3D" id="1.10.3470.10">
    <property type="entry name" value="ABC transporter involved in vitamin B12 uptake, BtuC"/>
    <property type="match status" value="1"/>
</dbReference>
<gene>
    <name evidence="8" type="ORF">OM076_23485</name>
</gene>
<evidence type="ECO:0000256" key="4">
    <source>
        <dbReference type="ARBA" id="ARBA00022989"/>
    </source>
</evidence>
<dbReference type="RefSeq" id="WP_270042500.1">
    <property type="nucleotide sequence ID" value="NZ_JAPDOD010000023.1"/>
</dbReference>
<keyword evidence="9" id="KW-1185">Reference proteome</keyword>
<dbReference type="PANTHER" id="PTHR30477">
    <property type="entry name" value="ABC-TRANSPORTER METAL-BINDING PROTEIN"/>
    <property type="match status" value="1"/>
</dbReference>
<dbReference type="PANTHER" id="PTHR30477:SF13">
    <property type="entry name" value="IRON TRANSPORT SYSTEM MEMBRANE PROTEIN HI_0360-RELATED"/>
    <property type="match status" value="1"/>
</dbReference>
<evidence type="ECO:0000256" key="6">
    <source>
        <dbReference type="RuleBase" id="RU003943"/>
    </source>
</evidence>
<reference evidence="8" key="1">
    <citation type="submission" date="2022-10" db="EMBL/GenBank/DDBJ databases">
        <title>The WGS of Solirubrobacter ginsenosidimutans DSM 21036.</title>
        <authorList>
            <person name="Jiang Z."/>
        </authorList>
    </citation>
    <scope>NUCLEOTIDE SEQUENCE</scope>
    <source>
        <strain evidence="8">DSM 21036</strain>
    </source>
</reference>
<dbReference type="AlphaFoldDB" id="A0A9X3MVM8"/>
<feature type="transmembrane region" description="Helical" evidence="7">
    <location>
        <begin position="21"/>
        <end position="40"/>
    </location>
</feature>
<evidence type="ECO:0000256" key="2">
    <source>
        <dbReference type="ARBA" id="ARBA00008034"/>
    </source>
</evidence>
<keyword evidence="4 7" id="KW-1133">Transmembrane helix</keyword>
<dbReference type="Pfam" id="PF00950">
    <property type="entry name" value="ABC-3"/>
    <property type="match status" value="1"/>
</dbReference>
<evidence type="ECO:0000313" key="8">
    <source>
        <dbReference type="EMBL" id="MDA0163257.1"/>
    </source>
</evidence>